<reference evidence="2 3" key="1">
    <citation type="journal article" date="2018" name="J. Allergy Clin. Immunol.">
        <title>High-quality assembly of Dermatophagoides pteronyssinus genome and transcriptome reveals a wide range of novel allergens.</title>
        <authorList>
            <person name="Liu X.Y."/>
            <person name="Yang K.Y."/>
            <person name="Wang M.Q."/>
            <person name="Kwok J.S."/>
            <person name="Zeng X."/>
            <person name="Yang Z."/>
            <person name="Xiao X.J."/>
            <person name="Lau C.P."/>
            <person name="Li Y."/>
            <person name="Huang Z.M."/>
            <person name="Ba J.G."/>
            <person name="Yim A.K."/>
            <person name="Ouyang C.Y."/>
            <person name="Ngai S.M."/>
            <person name="Chan T.F."/>
            <person name="Leung E.L."/>
            <person name="Liu L."/>
            <person name="Liu Z.G."/>
            <person name="Tsui S.K."/>
        </authorList>
    </citation>
    <scope>NUCLEOTIDE SEQUENCE [LARGE SCALE GENOMIC DNA]</scope>
    <source>
        <strain evidence="2">Derp</strain>
    </source>
</reference>
<keyword evidence="1" id="KW-1133">Transmembrane helix</keyword>
<organism evidence="2 3">
    <name type="scientific">Dermatophagoides pteronyssinus</name>
    <name type="common">European house dust mite</name>
    <dbReference type="NCBI Taxonomy" id="6956"/>
    <lineage>
        <taxon>Eukaryota</taxon>
        <taxon>Metazoa</taxon>
        <taxon>Ecdysozoa</taxon>
        <taxon>Arthropoda</taxon>
        <taxon>Chelicerata</taxon>
        <taxon>Arachnida</taxon>
        <taxon>Acari</taxon>
        <taxon>Acariformes</taxon>
        <taxon>Sarcoptiformes</taxon>
        <taxon>Astigmata</taxon>
        <taxon>Psoroptidia</taxon>
        <taxon>Analgoidea</taxon>
        <taxon>Pyroglyphidae</taxon>
        <taxon>Dermatophagoidinae</taxon>
        <taxon>Dermatophagoides</taxon>
    </lineage>
</organism>
<protein>
    <submittedName>
        <fullName evidence="2">Uncharacterized protein</fullName>
    </submittedName>
</protein>
<name>A0ABQ8JKJ0_DERPT</name>
<reference evidence="2 3" key="2">
    <citation type="journal article" date="2022" name="Mol. Biol. Evol.">
        <title>Comparative Genomics Reveals Insights into the Divergent Evolution of Astigmatic Mites and Household Pest Adaptations.</title>
        <authorList>
            <person name="Xiong Q."/>
            <person name="Wan A.T."/>
            <person name="Liu X."/>
            <person name="Fung C.S."/>
            <person name="Xiao X."/>
            <person name="Malainual N."/>
            <person name="Hou J."/>
            <person name="Wang L."/>
            <person name="Wang M."/>
            <person name="Yang K.Y."/>
            <person name="Cui Y."/>
            <person name="Leung E.L."/>
            <person name="Nong W."/>
            <person name="Shin S.K."/>
            <person name="Au S.W."/>
            <person name="Jeong K.Y."/>
            <person name="Chew F.T."/>
            <person name="Hui J.H."/>
            <person name="Leung T.F."/>
            <person name="Tungtrongchitr A."/>
            <person name="Zhong N."/>
            <person name="Liu Z."/>
            <person name="Tsui S.K."/>
        </authorList>
    </citation>
    <scope>NUCLEOTIDE SEQUENCE [LARGE SCALE GENOMIC DNA]</scope>
    <source>
        <strain evidence="2">Derp</strain>
    </source>
</reference>
<accession>A0ABQ8JKJ0</accession>
<keyword evidence="3" id="KW-1185">Reference proteome</keyword>
<evidence type="ECO:0000256" key="1">
    <source>
        <dbReference type="SAM" id="Phobius"/>
    </source>
</evidence>
<keyword evidence="1" id="KW-0472">Membrane</keyword>
<sequence length="89" mass="9252">MTSANTILAPLNGFNLATASRIGLSLYVLGSMLIALVTSFGRARSFIDSKIFSGINFLHKKPGICLPANSCLSSNSLRDGALSSGSANM</sequence>
<proteinExistence type="predicted"/>
<evidence type="ECO:0000313" key="2">
    <source>
        <dbReference type="EMBL" id="KAH9423129.1"/>
    </source>
</evidence>
<dbReference type="EMBL" id="NJHN03000034">
    <property type="protein sequence ID" value="KAH9423129.1"/>
    <property type="molecule type" value="Genomic_DNA"/>
</dbReference>
<keyword evidence="1" id="KW-0812">Transmembrane</keyword>
<evidence type="ECO:0000313" key="3">
    <source>
        <dbReference type="Proteomes" id="UP000887458"/>
    </source>
</evidence>
<dbReference type="Proteomes" id="UP000887458">
    <property type="component" value="Unassembled WGS sequence"/>
</dbReference>
<gene>
    <name evidence="2" type="ORF">DERP_007723</name>
</gene>
<feature type="transmembrane region" description="Helical" evidence="1">
    <location>
        <begin position="22"/>
        <end position="41"/>
    </location>
</feature>
<comment type="caution">
    <text evidence="2">The sequence shown here is derived from an EMBL/GenBank/DDBJ whole genome shotgun (WGS) entry which is preliminary data.</text>
</comment>